<organism evidence="3 4">
    <name type="scientific">Temnothorax curvispinosus</name>
    <dbReference type="NCBI Taxonomy" id="300111"/>
    <lineage>
        <taxon>Eukaryota</taxon>
        <taxon>Metazoa</taxon>
        <taxon>Ecdysozoa</taxon>
        <taxon>Arthropoda</taxon>
        <taxon>Hexapoda</taxon>
        <taxon>Insecta</taxon>
        <taxon>Pterygota</taxon>
        <taxon>Neoptera</taxon>
        <taxon>Endopterygota</taxon>
        <taxon>Hymenoptera</taxon>
        <taxon>Apocrita</taxon>
        <taxon>Aculeata</taxon>
        <taxon>Formicoidea</taxon>
        <taxon>Formicidae</taxon>
        <taxon>Myrmicinae</taxon>
        <taxon>Temnothorax</taxon>
    </lineage>
</organism>
<evidence type="ECO:0000256" key="1">
    <source>
        <dbReference type="SAM" id="Coils"/>
    </source>
</evidence>
<dbReference type="GeneID" id="112464730"/>
<keyword evidence="3" id="KW-1185">Reference proteome</keyword>
<accession>A0A6J1R3M4</accession>
<keyword evidence="2" id="KW-0472">Membrane</keyword>
<name>A0A6J1R3M4_9HYME</name>
<feature type="transmembrane region" description="Helical" evidence="2">
    <location>
        <begin position="45"/>
        <end position="66"/>
    </location>
</feature>
<feature type="coiled-coil region" evidence="1">
    <location>
        <begin position="811"/>
        <end position="838"/>
    </location>
</feature>
<dbReference type="OrthoDB" id="7701312at2759"/>
<evidence type="ECO:0000256" key="2">
    <source>
        <dbReference type="SAM" id="Phobius"/>
    </source>
</evidence>
<evidence type="ECO:0000313" key="4">
    <source>
        <dbReference type="RefSeq" id="XP_024887656.1"/>
    </source>
</evidence>
<dbReference type="RefSeq" id="XP_024887656.1">
    <property type="nucleotide sequence ID" value="XM_025031888.1"/>
</dbReference>
<keyword evidence="2" id="KW-0812">Transmembrane</keyword>
<dbReference type="Proteomes" id="UP000504618">
    <property type="component" value="Unplaced"/>
</dbReference>
<protein>
    <submittedName>
        <fullName evidence="4">Uncharacterized protein LOC112464730</fullName>
    </submittedName>
</protein>
<sequence>MKEQWSISENNMQLADMEEGLYQGKQKYMKRIEYKTNCCIGCIPYLRLILLLEVTLFFGWGCYMILQNYRPGEIKSETTSITIERNPSMIESESLSEIQKSKYPNTEIPGIFVKPEVIIDKINNLLENMKFAKDQDLTDNKGTVTLVTNVPRMMQANMQNSNNMKSNNIGINAIDRLLSTLSSRNLDKKFTKSSVPQILFSVEYIDKNTDDNVDKDDEFFHPTLFFEKLRNISKIKATNDLEKIERNDFTENVNRLTLGSQENHALDESNKLNDLELNIVTILNPENFIDHSEDLINALQDSEQEFSDSTKDAAQENSLFDDTDKRVNARAEELGIVICPPYESHEFSDMLTKDSSIGFPISQPLLAQESSEQIENGSSDDIAERIEDKHDIKGSDMSAFTSGSQDRFDLSGITVQDIKDLYSSESLAKMKEDEKYESTENTENPYKLWFFRPNSEMIESSTPNVDKFQWFNGPPSFVDLELGDIPRSSEIHHRVSSLWDTNEDMDVDDVIPGSQCEITIKMGILKVNCPAIKFNEEWNVTSPEIPPTDVPKVTNFEDILDGYLRTECDEDANEKLEVENISNENSDKEVTASRNGVPKIINAIESQESTSVKIDVLPDLSDAAYIDPFDGEENHDYFSTAFYDSLSYDSSADNDKVKQVTTVPSSIPEFDSSTIDSNKGQNLFLDISGTQQQEQLVSKERDYSVSDNSETSLKDFDHFHTLEKQLTSLLKNKMSNILTRYLPKNSYENNYRNNICNTLRYMRSISQHPWREQYAALRKLLEYERNSDYPHSMDDSHYRRKRMTDDLTWPQDQVSNTLEEDEKNVDSLENLRKMFQKMEIIAFYIDRLHERYLLTNKLDDDYASSEFPIETEKHRELYTSRIV</sequence>
<keyword evidence="1" id="KW-0175">Coiled coil</keyword>
<keyword evidence="2" id="KW-1133">Transmembrane helix</keyword>
<proteinExistence type="predicted"/>
<gene>
    <name evidence="4" type="primary">LOC112464730</name>
</gene>
<dbReference type="AlphaFoldDB" id="A0A6J1R3M4"/>
<evidence type="ECO:0000313" key="3">
    <source>
        <dbReference type="Proteomes" id="UP000504618"/>
    </source>
</evidence>
<reference evidence="4" key="1">
    <citation type="submission" date="2025-08" db="UniProtKB">
        <authorList>
            <consortium name="RefSeq"/>
        </authorList>
    </citation>
    <scope>IDENTIFICATION</scope>
    <source>
        <tissue evidence="4">Whole body</tissue>
    </source>
</reference>